<proteinExistence type="predicted"/>
<organism evidence="2">
    <name type="scientific">viral metagenome</name>
    <dbReference type="NCBI Taxonomy" id="1070528"/>
    <lineage>
        <taxon>unclassified sequences</taxon>
        <taxon>metagenomes</taxon>
        <taxon>organismal metagenomes</taxon>
    </lineage>
</organism>
<dbReference type="Gene3D" id="1.10.287.110">
    <property type="entry name" value="DnaJ domain"/>
    <property type="match status" value="1"/>
</dbReference>
<evidence type="ECO:0008006" key="3">
    <source>
        <dbReference type="Google" id="ProtNLM"/>
    </source>
</evidence>
<accession>A0A6C0B3W9</accession>
<dbReference type="InterPro" id="IPR036869">
    <property type="entry name" value="J_dom_sf"/>
</dbReference>
<evidence type="ECO:0000313" key="2">
    <source>
        <dbReference type="EMBL" id="QHS86228.1"/>
    </source>
</evidence>
<dbReference type="EMBL" id="MN739052">
    <property type="protein sequence ID" value="QHS86228.1"/>
    <property type="molecule type" value="Genomic_DNA"/>
</dbReference>
<feature type="region of interest" description="Disordered" evidence="1">
    <location>
        <begin position="77"/>
        <end position="106"/>
    </location>
</feature>
<feature type="compositionally biased region" description="Basic and acidic residues" evidence="1">
    <location>
        <begin position="87"/>
        <end position="106"/>
    </location>
</feature>
<evidence type="ECO:0000256" key="1">
    <source>
        <dbReference type="SAM" id="MobiDB-lite"/>
    </source>
</evidence>
<reference evidence="2" key="1">
    <citation type="journal article" date="2020" name="Nature">
        <title>Giant virus diversity and host interactions through global metagenomics.</title>
        <authorList>
            <person name="Schulz F."/>
            <person name="Roux S."/>
            <person name="Paez-Espino D."/>
            <person name="Jungbluth S."/>
            <person name="Walsh D.A."/>
            <person name="Denef V.J."/>
            <person name="McMahon K.D."/>
            <person name="Konstantinidis K.T."/>
            <person name="Eloe-Fadrosh E.A."/>
            <person name="Kyrpides N.C."/>
            <person name="Woyke T."/>
        </authorList>
    </citation>
    <scope>NUCLEOTIDE SEQUENCE</scope>
    <source>
        <strain evidence="2">GVMAG-M-3300009187-29</strain>
    </source>
</reference>
<sequence>MSKSNRFSVLETEDVGQTDIFKKAAKKLKEIDRLKQRLVHNAEELTKLATESYWRNILNPPTKHVDQAADALRKAKQHAKQAKKQAKIKEEEARKKAEEAQKLADQEQRKRTAFIESLAKFTDSLDIEFRDIFIKNGFNINKTFRILSKKYHPDRNIGNVEWAETKQKQLLNCKEKFAQMH</sequence>
<dbReference type="SUPFAM" id="SSF46565">
    <property type="entry name" value="Chaperone J-domain"/>
    <property type="match status" value="1"/>
</dbReference>
<protein>
    <recommendedName>
        <fullName evidence="3">J domain-containing protein</fullName>
    </recommendedName>
</protein>
<feature type="compositionally biased region" description="Basic residues" evidence="1">
    <location>
        <begin position="77"/>
        <end position="86"/>
    </location>
</feature>
<name>A0A6C0B3W9_9ZZZZ</name>
<dbReference type="AlphaFoldDB" id="A0A6C0B3W9"/>